<dbReference type="InterPro" id="IPR018860">
    <property type="entry name" value="APC_suCDC26"/>
</dbReference>
<dbReference type="Proteomes" id="UP001600888">
    <property type="component" value="Unassembled WGS sequence"/>
</dbReference>
<evidence type="ECO:0008006" key="5">
    <source>
        <dbReference type="Google" id="ProtNLM"/>
    </source>
</evidence>
<keyword evidence="4" id="KW-1185">Reference proteome</keyword>
<feature type="compositionally biased region" description="Polar residues" evidence="2">
    <location>
        <begin position="73"/>
        <end position="82"/>
    </location>
</feature>
<organism evidence="3 4">
    <name type="scientific">Diaporthe vaccinii</name>
    <dbReference type="NCBI Taxonomy" id="105482"/>
    <lineage>
        <taxon>Eukaryota</taxon>
        <taxon>Fungi</taxon>
        <taxon>Dikarya</taxon>
        <taxon>Ascomycota</taxon>
        <taxon>Pezizomycotina</taxon>
        <taxon>Sordariomycetes</taxon>
        <taxon>Sordariomycetidae</taxon>
        <taxon>Diaporthales</taxon>
        <taxon>Diaporthaceae</taxon>
        <taxon>Diaporthe</taxon>
        <taxon>Diaporthe eres species complex</taxon>
    </lineage>
</organism>
<protein>
    <recommendedName>
        <fullName evidence="5">Anaphase-promoting complex, subunit CDC26</fullName>
    </recommendedName>
</protein>
<feature type="compositionally biased region" description="Low complexity" evidence="2">
    <location>
        <begin position="180"/>
        <end position="223"/>
    </location>
</feature>
<proteinExistence type="predicted"/>
<comment type="caution">
    <text evidence="3">The sequence shown here is derived from an EMBL/GenBank/DDBJ whole genome shotgun (WGS) entry which is preliminary data.</text>
</comment>
<evidence type="ECO:0000313" key="3">
    <source>
        <dbReference type="EMBL" id="KAL2287884.1"/>
    </source>
</evidence>
<evidence type="ECO:0000313" key="4">
    <source>
        <dbReference type="Proteomes" id="UP001600888"/>
    </source>
</evidence>
<gene>
    <name evidence="3" type="ORF">FJTKL_04674</name>
</gene>
<dbReference type="EMBL" id="JBAWTH010000018">
    <property type="protein sequence ID" value="KAL2287884.1"/>
    <property type="molecule type" value="Genomic_DNA"/>
</dbReference>
<keyword evidence="1" id="KW-0833">Ubl conjugation pathway</keyword>
<feature type="compositionally biased region" description="Low complexity" evidence="2">
    <location>
        <begin position="230"/>
        <end position="252"/>
    </location>
</feature>
<feature type="compositionally biased region" description="Basic and acidic residues" evidence="2">
    <location>
        <begin position="253"/>
        <end position="271"/>
    </location>
</feature>
<dbReference type="Pfam" id="PF10471">
    <property type="entry name" value="ANAPC_CDC26"/>
    <property type="match status" value="1"/>
</dbReference>
<evidence type="ECO:0000256" key="2">
    <source>
        <dbReference type="SAM" id="MobiDB-lite"/>
    </source>
</evidence>
<evidence type="ECO:0000256" key="1">
    <source>
        <dbReference type="ARBA" id="ARBA00022786"/>
    </source>
</evidence>
<name>A0ABR4EZL6_9PEZI</name>
<accession>A0ABR4EZL6</accession>
<sequence>MLRRPPTVLTLTSEDVKAYEDHREAEAFQHATAAAQLRRQQQLARNMSGMDITGITTSSDEEDYSDQEASYYPNRTYSQNARISREENIGGPPDEGIYRNEGDSDDYDDASEGGQAGEDAFIEDEDMAEAEQMDLDADQNDNFDHGNREISGGAVPNLHHTRRQHQQQEPIFPSPPPAPSRMTRSTRSASTEPSSSQAGQQHQHQQQPAPAGRFARGAGAAAQTHRRAPSGRAAAAVSAEATTPTPVAQAQRDAADRVRARATRSRDERIGVSRGGRR</sequence>
<reference evidence="3 4" key="1">
    <citation type="submission" date="2024-03" db="EMBL/GenBank/DDBJ databases">
        <title>A high-quality draft genome sequence of Diaporthe vaccinii, a causative agent of upright dieback and viscid rot disease in cranberry plants.</title>
        <authorList>
            <person name="Sarrasin M."/>
            <person name="Lang B.F."/>
            <person name="Burger G."/>
        </authorList>
    </citation>
    <scope>NUCLEOTIDE SEQUENCE [LARGE SCALE GENOMIC DNA]</scope>
    <source>
        <strain evidence="3 4">IS7</strain>
    </source>
</reference>
<feature type="compositionally biased region" description="Acidic residues" evidence="2">
    <location>
        <begin position="120"/>
        <end position="141"/>
    </location>
</feature>
<feature type="region of interest" description="Disordered" evidence="2">
    <location>
        <begin position="48"/>
        <end position="278"/>
    </location>
</feature>